<dbReference type="PANTHER" id="PTHR47016:SF5">
    <property type="entry name" value="CLP DOMAIN SUPERFAMILY PROTEIN"/>
    <property type="match status" value="1"/>
</dbReference>
<gene>
    <name evidence="3" type="ORF">OP10G_3732</name>
</gene>
<keyword evidence="3" id="KW-0378">Hydrolase</keyword>
<keyword evidence="3" id="KW-0547">Nucleotide-binding</keyword>
<dbReference type="SUPFAM" id="SSF81923">
    <property type="entry name" value="Double Clp-N motif"/>
    <property type="match status" value="1"/>
</dbReference>
<evidence type="ECO:0000256" key="1">
    <source>
        <dbReference type="PROSITE-ProRule" id="PRU01251"/>
    </source>
</evidence>
<dbReference type="EMBL" id="CP007139">
    <property type="protein sequence ID" value="AIE87100.1"/>
    <property type="molecule type" value="Genomic_DNA"/>
</dbReference>
<dbReference type="KEGG" id="fgi:OP10G_3732"/>
<keyword evidence="3" id="KW-0645">Protease</keyword>
<keyword evidence="4" id="KW-1185">Reference proteome</keyword>
<dbReference type="Proteomes" id="UP000027982">
    <property type="component" value="Chromosome"/>
</dbReference>
<dbReference type="GO" id="GO:0006508">
    <property type="term" value="P:proteolysis"/>
    <property type="evidence" value="ECO:0007669"/>
    <property type="project" value="UniProtKB-KW"/>
</dbReference>
<dbReference type="STRING" id="661478.OP10G_3732"/>
<evidence type="ECO:0000259" key="2">
    <source>
        <dbReference type="PROSITE" id="PS51903"/>
    </source>
</evidence>
<dbReference type="InterPro" id="IPR044217">
    <property type="entry name" value="CLPT1/2"/>
</dbReference>
<proteinExistence type="predicted"/>
<dbReference type="eggNOG" id="COG0542">
    <property type="taxonomic scope" value="Bacteria"/>
</dbReference>
<keyword evidence="3" id="KW-0067">ATP-binding</keyword>
<dbReference type="Gene3D" id="1.10.1780.10">
    <property type="entry name" value="Clp, N-terminal domain"/>
    <property type="match status" value="1"/>
</dbReference>
<feature type="domain" description="Clp R" evidence="2">
    <location>
        <begin position="2"/>
        <end position="144"/>
    </location>
</feature>
<dbReference type="GO" id="GO:0008233">
    <property type="term" value="F:peptidase activity"/>
    <property type="evidence" value="ECO:0007669"/>
    <property type="project" value="UniProtKB-KW"/>
</dbReference>
<keyword evidence="1" id="KW-0677">Repeat</keyword>
<dbReference type="Pfam" id="PF02861">
    <property type="entry name" value="Clp_N"/>
    <property type="match status" value="1"/>
</dbReference>
<accession>A0A068NWH4</accession>
<reference evidence="3 4" key="1">
    <citation type="journal article" date="2014" name="PLoS ONE">
        <title>The first complete genome sequence of the class fimbriimonadia in the phylum armatimonadetes.</title>
        <authorList>
            <person name="Hu Z.Y."/>
            <person name="Wang Y.Z."/>
            <person name="Im W.T."/>
            <person name="Wang S.Y."/>
            <person name="Zhao G.P."/>
            <person name="Zheng H.J."/>
            <person name="Quan Z.X."/>
        </authorList>
    </citation>
    <scope>NUCLEOTIDE SEQUENCE [LARGE SCALE GENOMIC DNA]</scope>
    <source>
        <strain evidence="3">Gsoil 348</strain>
    </source>
</reference>
<evidence type="ECO:0000313" key="4">
    <source>
        <dbReference type="Proteomes" id="UP000027982"/>
    </source>
</evidence>
<name>A0A068NWH4_FIMGI</name>
<sequence length="278" mass="30701">MWQRFSERARRVIFHSQEEAQKFGEAYVSTEHILLGLLDDGDCAGYRALEHMGLDPRRVRTRVESQLPSAEPHIGPDMTLTPRAKRVIDLSYEEARLLSNGYIGSEHLFLGLVREADGLAGRVLLDCGVTLEAAREAVRVIQNGTPDEPAKQRDRFPTPKAGQSLPVHLSGAFLTIRQGQFGPDLFALVLLNRPPAAITACLDAMGLSANRLATTIEHEIQLRPNLFDESTSLGEIWMNTTVLELFGRIACDEKTYTHRALLDLGQSPEAIASAFGVT</sequence>
<dbReference type="PANTHER" id="PTHR47016">
    <property type="entry name" value="ATP-DEPENDENT CLP PROTEASE ATP-BINDING SUBUNIT CLPT1, CHLOROPLASTIC"/>
    <property type="match status" value="1"/>
</dbReference>
<dbReference type="InterPro" id="IPR004176">
    <property type="entry name" value="Clp_R_N"/>
</dbReference>
<dbReference type="GO" id="GO:0005524">
    <property type="term" value="F:ATP binding"/>
    <property type="evidence" value="ECO:0007669"/>
    <property type="project" value="UniProtKB-KW"/>
</dbReference>
<dbReference type="PROSITE" id="PS51903">
    <property type="entry name" value="CLP_R"/>
    <property type="match status" value="1"/>
</dbReference>
<organism evidence="3 4">
    <name type="scientific">Fimbriimonas ginsengisoli Gsoil 348</name>
    <dbReference type="NCBI Taxonomy" id="661478"/>
    <lineage>
        <taxon>Bacteria</taxon>
        <taxon>Bacillati</taxon>
        <taxon>Armatimonadota</taxon>
        <taxon>Fimbriimonadia</taxon>
        <taxon>Fimbriimonadales</taxon>
        <taxon>Fimbriimonadaceae</taxon>
        <taxon>Fimbriimonas</taxon>
    </lineage>
</organism>
<protein>
    <submittedName>
        <fullName evidence="3">ATP-dependent Clp protease, ATP-binding subunit ClpC</fullName>
    </submittedName>
</protein>
<dbReference type="InterPro" id="IPR036628">
    <property type="entry name" value="Clp_N_dom_sf"/>
</dbReference>
<dbReference type="AlphaFoldDB" id="A0A068NWH4"/>
<dbReference type="RefSeq" id="WP_025228978.1">
    <property type="nucleotide sequence ID" value="NZ_CP007139.1"/>
</dbReference>
<dbReference type="HOGENOM" id="CLU_1000227_0_0_0"/>
<evidence type="ECO:0000313" key="3">
    <source>
        <dbReference type="EMBL" id="AIE87100.1"/>
    </source>
</evidence>
<dbReference type="OrthoDB" id="3628183at2"/>